<reference evidence="1 2" key="1">
    <citation type="submission" date="2020-08" db="EMBL/GenBank/DDBJ databases">
        <title>Genomic Encyclopedia of Archaeal and Bacterial Type Strains, Phase II (KMG-II): from individual species to whole genera.</title>
        <authorList>
            <person name="Goeker M."/>
        </authorList>
    </citation>
    <scope>NUCLEOTIDE SEQUENCE [LARGE SCALE GENOMIC DNA]</scope>
    <source>
        <strain evidence="1 2">DSM 43850</strain>
    </source>
</reference>
<evidence type="ECO:0000313" key="2">
    <source>
        <dbReference type="Proteomes" id="UP000517916"/>
    </source>
</evidence>
<proteinExistence type="predicted"/>
<comment type="caution">
    <text evidence="1">The sequence shown here is derived from an EMBL/GenBank/DDBJ whole genome shotgun (WGS) entry which is preliminary data.</text>
</comment>
<dbReference type="EMBL" id="JACJID010000004">
    <property type="protein sequence ID" value="MBA8928528.1"/>
    <property type="molecule type" value="Genomic_DNA"/>
</dbReference>
<dbReference type="Proteomes" id="UP000517916">
    <property type="component" value="Unassembled WGS sequence"/>
</dbReference>
<dbReference type="RefSeq" id="WP_025356401.1">
    <property type="nucleotide sequence ID" value="NZ_BAAABQ010000073.1"/>
</dbReference>
<accession>A0ABR6BNP7</accession>
<name>A0ABR6BNP7_9PSEU</name>
<organism evidence="1 2">
    <name type="scientific">Kutzneria viridogrisea</name>
    <dbReference type="NCBI Taxonomy" id="47990"/>
    <lineage>
        <taxon>Bacteria</taxon>
        <taxon>Bacillati</taxon>
        <taxon>Actinomycetota</taxon>
        <taxon>Actinomycetes</taxon>
        <taxon>Pseudonocardiales</taxon>
        <taxon>Pseudonocardiaceae</taxon>
        <taxon>Kutzneria</taxon>
    </lineage>
</organism>
<keyword evidence="2" id="KW-1185">Reference proteome</keyword>
<evidence type="ECO:0008006" key="3">
    <source>
        <dbReference type="Google" id="ProtNLM"/>
    </source>
</evidence>
<dbReference type="Gene3D" id="3.30.565.10">
    <property type="entry name" value="Histidine kinase-like ATPase, C-terminal domain"/>
    <property type="match status" value="1"/>
</dbReference>
<protein>
    <recommendedName>
        <fullName evidence="3">Histidine kinase</fullName>
    </recommendedName>
</protein>
<dbReference type="InterPro" id="IPR036890">
    <property type="entry name" value="HATPase_C_sf"/>
</dbReference>
<evidence type="ECO:0000313" key="1">
    <source>
        <dbReference type="EMBL" id="MBA8928528.1"/>
    </source>
</evidence>
<gene>
    <name evidence="1" type="ORF">BC739_005745</name>
</gene>
<sequence>MNAQTAQMDDLQLIALPTAVSCTEMFVRFALSEWNLRAMLEPAVYVGRELVGSMVATAALHTPGLITVRLRLRGDSLVVEVEDMLVAFPPTVPVTLSGYHAGVVSLAGRGNLLWCELALPTGLDAASVRLPRREQRRSPAAEQLGEERSEVDPQVIQRIFTALSQPPQGGSEWHR</sequence>